<comment type="caution">
    <text evidence="1">The sequence shown here is derived from an EMBL/GenBank/DDBJ whole genome shotgun (WGS) entry which is preliminary data.</text>
</comment>
<organism evidence="1 2">
    <name type="scientific">Candidatus Magasanikbacteria bacterium RIFOXYC2_FULL_42_28</name>
    <dbReference type="NCBI Taxonomy" id="1798704"/>
    <lineage>
        <taxon>Bacteria</taxon>
        <taxon>Candidatus Magasanikiibacteriota</taxon>
    </lineage>
</organism>
<dbReference type="AlphaFoldDB" id="A0A1F6NW46"/>
<proteinExistence type="predicted"/>
<protein>
    <submittedName>
        <fullName evidence="1">Uncharacterized protein</fullName>
    </submittedName>
</protein>
<dbReference type="Proteomes" id="UP000177907">
    <property type="component" value="Unassembled WGS sequence"/>
</dbReference>
<name>A0A1F6NW46_9BACT</name>
<reference evidence="1 2" key="1">
    <citation type="journal article" date="2016" name="Nat. Commun.">
        <title>Thousands of microbial genomes shed light on interconnected biogeochemical processes in an aquifer system.</title>
        <authorList>
            <person name="Anantharaman K."/>
            <person name="Brown C.T."/>
            <person name="Hug L.A."/>
            <person name="Sharon I."/>
            <person name="Castelle C.J."/>
            <person name="Probst A.J."/>
            <person name="Thomas B.C."/>
            <person name="Singh A."/>
            <person name="Wilkins M.J."/>
            <person name="Karaoz U."/>
            <person name="Brodie E.L."/>
            <person name="Williams K.H."/>
            <person name="Hubbard S.S."/>
            <person name="Banfield J.F."/>
        </authorList>
    </citation>
    <scope>NUCLEOTIDE SEQUENCE [LARGE SCALE GENOMIC DNA]</scope>
</reference>
<evidence type="ECO:0000313" key="2">
    <source>
        <dbReference type="Proteomes" id="UP000177907"/>
    </source>
</evidence>
<evidence type="ECO:0000313" key="1">
    <source>
        <dbReference type="EMBL" id="OGH88147.1"/>
    </source>
</evidence>
<gene>
    <name evidence="1" type="ORF">A3J93_00180</name>
</gene>
<sequence length="397" mass="45546">MRRRNIDAGIPPSDLHINQKEIQIISELDPCYIEDRRIKKESAMRDNRVLGNGVFNEAGEVNDEQLRRLIYDLENIAARGGQIGRQEIRSLFIEALTDRAIINNPVILEITRNMPGHPNAPILLLEALENQALPHDVIATILKRHQEIFRQKSKEGEAKMPERFADFRKKFQRLLDDKAHPLSLDMFPDGEEYVNRRLSEPAVVIADPLVLVKDREKIGDYNLQANVARLLYDRPSTTSRAWDYGGEIFNHEMVHVLAGRVISKTRANTFVYYKQGLNLLADFDSLDEAVTEQIAQDMDHPSNRRYNVGSYTSERQIFARLLQYVPEELFLRAYFENSDKSETAHGVATPKTEARDELVDRIEQSFGKHFLSHVSHTIRMEGAESVAASVDLFDPKR</sequence>
<dbReference type="STRING" id="1798704.A3J93_00180"/>
<accession>A0A1F6NW46</accession>
<dbReference type="EMBL" id="MFQZ01000005">
    <property type="protein sequence ID" value="OGH88147.1"/>
    <property type="molecule type" value="Genomic_DNA"/>
</dbReference>